<reference evidence="1 2" key="1">
    <citation type="submission" date="2016-01" db="EMBL/GenBank/DDBJ databases">
        <title>Complete genome and mega plasmid sequence of Sphingomonas panacis DCY99 elicits systemic resistance in rice to Xanthomonas oryzae.</title>
        <authorList>
            <person name="Kim Y.J."/>
            <person name="Yang D.C."/>
            <person name="Sing P."/>
        </authorList>
    </citation>
    <scope>NUCLEOTIDE SEQUENCE [LARGE SCALE GENOMIC DNA]</scope>
    <source>
        <strain evidence="1 2">DCY99</strain>
    </source>
</reference>
<organism evidence="1 2">
    <name type="scientific">Sphingomonas panacis</name>
    <dbReference type="NCBI Taxonomy" id="1560345"/>
    <lineage>
        <taxon>Bacteria</taxon>
        <taxon>Pseudomonadati</taxon>
        <taxon>Pseudomonadota</taxon>
        <taxon>Alphaproteobacteria</taxon>
        <taxon>Sphingomonadales</taxon>
        <taxon>Sphingomonadaceae</taxon>
        <taxon>Sphingomonas</taxon>
    </lineage>
</organism>
<accession>A0A1B3ZCW8</accession>
<dbReference type="AlphaFoldDB" id="A0A1B3ZCW8"/>
<dbReference type="SUPFAM" id="SSF52467">
    <property type="entry name" value="DHS-like NAD/FAD-binding domain"/>
    <property type="match status" value="1"/>
</dbReference>
<proteinExistence type="predicted"/>
<evidence type="ECO:0000313" key="1">
    <source>
        <dbReference type="EMBL" id="AOH85274.1"/>
    </source>
</evidence>
<dbReference type="InterPro" id="IPR029035">
    <property type="entry name" value="DHS-like_NAD/FAD-binding_dom"/>
</dbReference>
<dbReference type="Pfam" id="PF13289">
    <property type="entry name" value="SIR2_2"/>
    <property type="match status" value="1"/>
</dbReference>
<keyword evidence="2" id="KW-1185">Reference proteome</keyword>
<dbReference type="STRING" id="1560345.AWL63_16240"/>
<dbReference type="KEGG" id="span:AWL63_16240"/>
<evidence type="ECO:0000313" key="2">
    <source>
        <dbReference type="Proteomes" id="UP000094256"/>
    </source>
</evidence>
<protein>
    <submittedName>
        <fullName evidence="1">Uncharacterized protein</fullName>
    </submittedName>
</protein>
<dbReference type="OrthoDB" id="7357874at2"/>
<name>A0A1B3ZCW8_9SPHN</name>
<dbReference type="RefSeq" id="WP_069205805.1">
    <property type="nucleotide sequence ID" value="NZ_CP014168.1"/>
</dbReference>
<gene>
    <name evidence="1" type="ORF">AWL63_16240</name>
</gene>
<dbReference type="Proteomes" id="UP000094256">
    <property type="component" value="Chromosome"/>
</dbReference>
<sequence>MATAPTAPKIWCDEDGHRKYEDFADFNEWFDSPEGAQLRVQALVEGLANPSKAFFAGDRGAYTATLEGFRLDRRNEWLSADALQELRGDTHWSERNAARFDQLCDRMASGDVVPFVGAGLSAPGGFPTWKDHLRQQGKTAGMAPAAVEDLLAQGLYEEIVDQIEQQRGDDVFAQELRDAFAKNGIIPPADYLVAELFPDTLITTNYDRLIEQSFDLGGGKAVEVLTPATISQLPDADKVTVIKLHGNVGAPGGCILSKGQYDAAYGADAIDLALPIPQALDYYFRNSSLLFLGCGLNQDRTVRVFEAIKIKARADSADLPQHFSIEQCPGDETALIARNEYLLRIGVTPIWFPADEFDFVEGILRLARNELKHRRI</sequence>
<dbReference type="EMBL" id="CP014168">
    <property type="protein sequence ID" value="AOH85274.1"/>
    <property type="molecule type" value="Genomic_DNA"/>
</dbReference>